<dbReference type="CDD" id="cd05195">
    <property type="entry name" value="enoyl_red"/>
    <property type="match status" value="1"/>
</dbReference>
<evidence type="ECO:0008006" key="7">
    <source>
        <dbReference type="Google" id="ProtNLM"/>
    </source>
</evidence>
<dbReference type="InterPro" id="IPR011032">
    <property type="entry name" value="GroES-like_sf"/>
</dbReference>
<dbReference type="InterPro" id="IPR042104">
    <property type="entry name" value="PKS_dehydratase_sf"/>
</dbReference>
<name>A0A4Z1FPV5_9HELO</name>
<dbReference type="InterPro" id="IPR013968">
    <property type="entry name" value="PKS_KR"/>
</dbReference>
<evidence type="ECO:0000259" key="2">
    <source>
        <dbReference type="SMART" id="SM00822"/>
    </source>
</evidence>
<dbReference type="GO" id="GO:0006633">
    <property type="term" value="P:fatty acid biosynthetic process"/>
    <property type="evidence" value="ECO:0007669"/>
    <property type="project" value="TreeGrafter"/>
</dbReference>
<evidence type="ECO:0000259" key="3">
    <source>
        <dbReference type="SMART" id="SM00827"/>
    </source>
</evidence>
<keyword evidence="1" id="KW-0808">Transferase</keyword>
<dbReference type="InterPro" id="IPR016035">
    <property type="entry name" value="Acyl_Trfase/lysoPLipase"/>
</dbReference>
<dbReference type="Pfam" id="PF14765">
    <property type="entry name" value="PS-DH"/>
    <property type="match status" value="1"/>
</dbReference>
<proteinExistence type="predicted"/>
<dbReference type="Proteomes" id="UP000297910">
    <property type="component" value="Unassembled WGS sequence"/>
</dbReference>
<dbReference type="InterPro" id="IPR001227">
    <property type="entry name" value="Ac_transferase_dom_sf"/>
</dbReference>
<dbReference type="Pfam" id="PF08659">
    <property type="entry name" value="KR"/>
    <property type="match status" value="1"/>
</dbReference>
<keyword evidence="6" id="KW-1185">Reference proteome</keyword>
<dbReference type="Gene3D" id="3.40.366.10">
    <property type="entry name" value="Malonyl-Coenzyme A Acyl Carrier Protein, domain 2"/>
    <property type="match status" value="1"/>
</dbReference>
<dbReference type="InterPro" id="IPR057326">
    <property type="entry name" value="KR_dom"/>
</dbReference>
<dbReference type="Pfam" id="PF13602">
    <property type="entry name" value="ADH_zinc_N_2"/>
    <property type="match status" value="1"/>
</dbReference>
<dbReference type="InterPro" id="IPR050091">
    <property type="entry name" value="PKS_NRPS_Biosynth_Enz"/>
</dbReference>
<dbReference type="Gene3D" id="3.90.180.10">
    <property type="entry name" value="Medium-chain alcohol dehydrogenases, catalytic domain"/>
    <property type="match status" value="1"/>
</dbReference>
<accession>A0A4Z1FPV5</accession>
<dbReference type="SUPFAM" id="SSF51735">
    <property type="entry name" value="NAD(P)-binding Rossmann-fold domains"/>
    <property type="match status" value="2"/>
</dbReference>
<evidence type="ECO:0000256" key="1">
    <source>
        <dbReference type="ARBA" id="ARBA00022679"/>
    </source>
</evidence>
<organism evidence="5 6">
    <name type="scientific">Botrytis paeoniae</name>
    <dbReference type="NCBI Taxonomy" id="278948"/>
    <lineage>
        <taxon>Eukaryota</taxon>
        <taxon>Fungi</taxon>
        <taxon>Dikarya</taxon>
        <taxon>Ascomycota</taxon>
        <taxon>Pezizomycotina</taxon>
        <taxon>Leotiomycetes</taxon>
        <taxon>Helotiales</taxon>
        <taxon>Sclerotiniaceae</taxon>
        <taxon>Botrytis</taxon>
    </lineage>
</organism>
<feature type="domain" description="Ketoreductase" evidence="2">
    <location>
        <begin position="1165"/>
        <end position="1321"/>
    </location>
</feature>
<dbReference type="Gene3D" id="3.40.50.720">
    <property type="entry name" value="NAD(P)-binding Rossmann-like Domain"/>
    <property type="match status" value="1"/>
</dbReference>
<comment type="caution">
    <text evidence="5">The sequence shown here is derived from an EMBL/GenBank/DDBJ whole genome shotgun (WGS) entry which is preliminary data.</text>
</comment>
<sequence>MAAVGRSEQETSKEIEEMENLKLTETHVEYFVAHLKDRQIFAWKLQVCVGYHSPQMMQVESEYLHLIKSIERGINSTQFQMVSSVIGDIISAKVLCTPQYWVQNMISKVEFLGAVQRRCSQTTVMELTKKLDQSHLNKVSVNLWLEFGPHSALQGPIRNILASAKTCGKSGTYNSVLLRNKSAIKTLLEAMGHLYCQGPLIGLSKVNAPTLNTVNGDIFYPAAGMLSMAIEAMKQLNDDSNNFAEEEELEAGFQEICCGYIQADRGRIVSEVDHDEEDKENVERLQNLAVAMKESATQEIDSGKMHRVLNEAGLHYDPAFQPLITINFNDNNDCIGKVRHLEVSEHLQLHIIHPTTLDGLFQMTFVDDSERLIKVQADGLHFTAIFSSSVFQKDTTPKPLCYDMVQKIDIDTLSPSQIQEYCEIGHEQAIQDIQDIEWWIDLKWLMLAFGADALKQLKQSNHEPQGHLKRYAAFIQSQIDRNLAETPKIQRVYRQSILEDASWRDAIDEKFTGSFGGLHLTVGQRLAPVLLRKLDPLQLIFEDQNLVERFYEEIHERTSSFQTIGRYLEALAHKDPGMNILEIGAGTGATTKSLNEHLGFQKYSTYDFTDVGRSFLAKAADRFGDNKRMSLKVLNIEEDLLTQGFEEGSLMVSTATEALIPSPVMKWKLVLDEKSGLQMEVAQKLEQYMKEPGYLVGELLTLAEWISLPDLQESNYLVLIDLDRPLIQNLAANEFEAIQRLSSCASRILLSDSGLDRVLRQENYRVPFTTLALDGSAEKLTQRHATDVAKIVNLMSNSSNKSDLEYTGIDGYLNISRVSEATAVNNHISERKNCMEKTREFGEGQSLKMSVKTAGLIDSTEFVKDGLRFEPLDAEEIEIEVHAAGVNLKDLLDIAGKVDSDVYGFEGAGIVTRAGEQCTQIRPEIGLKFPQAASIPVAFTTAWYSLHEVGLMQPREIVLIHSGAGGTGQALIQVAKLLGSEIFTTVSTATKKQHLMKMYDIREDHIFFSRDTSFADRIMRMPQGKEVDVVINSVSGDRLAATWECIAPFGRMIEIGIGDVLTHGKLNMYPFARNTTFSTVNLDILATQRPQMMSKTGRKIIELVVENKLHPFNSLKVLPISNLAKATRALQGGKHIRKMVVDLRREANVLTSLKSRPNYTMNPNATYLVAGLGHSIARWLVASGAKNLILVSRLGPQKNKAQELLTELDKQGGRVGAPKCDITGLKSLQKMVDECASKMLPIKGFFQASMVLRDARFGNMKFQECEDGVNPKVSGSWNLNTVLPLGRDFFVLLSSIVGIIGNRGIVLGEGFVAEIPGIMESLQQISILQPIDLGEFFVL</sequence>
<feature type="domain" description="Malonyl-CoA:ACP transacylase (MAT)" evidence="3">
    <location>
        <begin position="1"/>
        <end position="181"/>
    </location>
</feature>
<dbReference type="PANTHER" id="PTHR43775">
    <property type="entry name" value="FATTY ACID SYNTHASE"/>
    <property type="match status" value="1"/>
</dbReference>
<evidence type="ECO:0000259" key="4">
    <source>
        <dbReference type="SMART" id="SM00829"/>
    </source>
</evidence>
<evidence type="ECO:0000313" key="5">
    <source>
        <dbReference type="EMBL" id="TGO23727.1"/>
    </source>
</evidence>
<dbReference type="InterPro" id="IPR029063">
    <property type="entry name" value="SAM-dependent_MTases_sf"/>
</dbReference>
<dbReference type="InterPro" id="IPR014043">
    <property type="entry name" value="Acyl_transferase_dom"/>
</dbReference>
<dbReference type="SMART" id="SM00827">
    <property type="entry name" value="PKS_AT"/>
    <property type="match status" value="1"/>
</dbReference>
<dbReference type="GO" id="GO:0044550">
    <property type="term" value="P:secondary metabolite biosynthetic process"/>
    <property type="evidence" value="ECO:0007669"/>
    <property type="project" value="TreeGrafter"/>
</dbReference>
<dbReference type="InterPro" id="IPR020843">
    <property type="entry name" value="ER"/>
</dbReference>
<dbReference type="InterPro" id="IPR049551">
    <property type="entry name" value="PKS_DH_C"/>
</dbReference>
<dbReference type="SUPFAM" id="SSF52151">
    <property type="entry name" value="FabD/lysophospholipase-like"/>
    <property type="match status" value="1"/>
</dbReference>
<evidence type="ECO:0000313" key="6">
    <source>
        <dbReference type="Proteomes" id="UP000297910"/>
    </source>
</evidence>
<dbReference type="GO" id="GO:0016491">
    <property type="term" value="F:oxidoreductase activity"/>
    <property type="evidence" value="ECO:0007669"/>
    <property type="project" value="InterPro"/>
</dbReference>
<dbReference type="GO" id="GO:0004312">
    <property type="term" value="F:fatty acid synthase activity"/>
    <property type="evidence" value="ECO:0007669"/>
    <property type="project" value="TreeGrafter"/>
</dbReference>
<feature type="domain" description="Enoyl reductase (ER)" evidence="4">
    <location>
        <begin position="855"/>
        <end position="1141"/>
    </location>
</feature>
<protein>
    <recommendedName>
        <fullName evidence="7">Carrier domain-containing protein</fullName>
    </recommendedName>
</protein>
<dbReference type="SUPFAM" id="SSF50129">
    <property type="entry name" value="GroES-like"/>
    <property type="match status" value="1"/>
</dbReference>
<dbReference type="InterPro" id="IPR036291">
    <property type="entry name" value="NAD(P)-bd_dom_sf"/>
</dbReference>
<dbReference type="Gene3D" id="3.10.129.110">
    <property type="entry name" value="Polyketide synthase dehydratase"/>
    <property type="match status" value="1"/>
</dbReference>
<dbReference type="Gene3D" id="3.40.50.150">
    <property type="entry name" value="Vaccinia Virus protein VP39"/>
    <property type="match status" value="1"/>
</dbReference>
<reference evidence="5 6" key="1">
    <citation type="submission" date="2017-12" db="EMBL/GenBank/DDBJ databases">
        <title>Comparative genomics of Botrytis spp.</title>
        <authorList>
            <person name="Valero-Jimenez C.A."/>
            <person name="Tapia P."/>
            <person name="Veloso J."/>
            <person name="Silva-Moreno E."/>
            <person name="Staats M."/>
            <person name="Valdes J.H."/>
            <person name="Van Kan J.A.L."/>
        </authorList>
    </citation>
    <scope>NUCLEOTIDE SEQUENCE [LARGE SCALE GENOMIC DNA]</scope>
    <source>
        <strain evidence="5 6">Bp0003</strain>
    </source>
</reference>
<gene>
    <name evidence="5" type="ORF">BPAE_0123g00170</name>
</gene>
<dbReference type="SUPFAM" id="SSF53335">
    <property type="entry name" value="S-adenosyl-L-methionine-dependent methyltransferases"/>
    <property type="match status" value="1"/>
</dbReference>
<dbReference type="SMART" id="SM00829">
    <property type="entry name" value="PKS_ER"/>
    <property type="match status" value="1"/>
</dbReference>
<dbReference type="PANTHER" id="PTHR43775:SF29">
    <property type="entry name" value="ASPERFURANONE POLYKETIDE SYNTHASE AFOG-RELATED"/>
    <property type="match status" value="1"/>
</dbReference>
<dbReference type="SMART" id="SM00822">
    <property type="entry name" value="PKS_KR"/>
    <property type="match status" value="1"/>
</dbReference>
<dbReference type="EMBL" id="PQXI01000123">
    <property type="protein sequence ID" value="TGO23727.1"/>
    <property type="molecule type" value="Genomic_DNA"/>
</dbReference>